<gene>
    <name evidence="1" type="ORF">A3A87_09865</name>
</gene>
<reference evidence="1 2" key="1">
    <citation type="journal article" date="2016" name="Nat. Commun.">
        <title>Thousands of microbial genomes shed light on interconnected biogeochemical processes in an aquifer system.</title>
        <authorList>
            <person name="Anantharaman K."/>
            <person name="Brown C.T."/>
            <person name="Hug L.A."/>
            <person name="Sharon I."/>
            <person name="Castelle C.J."/>
            <person name="Probst A.J."/>
            <person name="Thomas B.C."/>
            <person name="Singh A."/>
            <person name="Wilkins M.J."/>
            <person name="Karaoz U."/>
            <person name="Brodie E.L."/>
            <person name="Williams K.H."/>
            <person name="Hubbard S.S."/>
            <person name="Banfield J.F."/>
        </authorList>
    </citation>
    <scope>NUCLEOTIDE SEQUENCE [LARGE SCALE GENOMIC DNA]</scope>
</reference>
<dbReference type="Proteomes" id="UP000179037">
    <property type="component" value="Unassembled WGS sequence"/>
</dbReference>
<name>A0A1F6TYT2_9PROT</name>
<accession>A0A1F6TYT2</accession>
<protein>
    <submittedName>
        <fullName evidence="1">Uncharacterized protein</fullName>
    </submittedName>
</protein>
<evidence type="ECO:0000313" key="1">
    <source>
        <dbReference type="EMBL" id="OGI50261.1"/>
    </source>
</evidence>
<proteinExistence type="predicted"/>
<organism evidence="1 2">
    <name type="scientific">Candidatus Muproteobacteria bacterium RIFCSPLOWO2_01_FULL_60_18</name>
    <dbReference type="NCBI Taxonomy" id="1817768"/>
    <lineage>
        <taxon>Bacteria</taxon>
        <taxon>Pseudomonadati</taxon>
        <taxon>Pseudomonadota</taxon>
        <taxon>Candidatus Muproteobacteria</taxon>
    </lineage>
</organism>
<comment type="caution">
    <text evidence="1">The sequence shown here is derived from an EMBL/GenBank/DDBJ whole genome shotgun (WGS) entry which is preliminary data.</text>
</comment>
<evidence type="ECO:0000313" key="2">
    <source>
        <dbReference type="Proteomes" id="UP000179037"/>
    </source>
</evidence>
<dbReference type="AlphaFoldDB" id="A0A1F6TYT2"/>
<dbReference type="EMBL" id="MFTC01000076">
    <property type="protein sequence ID" value="OGI50261.1"/>
    <property type="molecule type" value="Genomic_DNA"/>
</dbReference>
<sequence>MSTVNFSIPDAIKKAFNKTFEGENKSAVLARLMQQAIEERKRQKRRAAAFRLLTEGREKRPKLSDKKFRRLREEGRP</sequence>